<dbReference type="InterPro" id="IPR023395">
    <property type="entry name" value="MCP_dom_sf"/>
</dbReference>
<dbReference type="Pfam" id="PF00153">
    <property type="entry name" value="Mito_carr"/>
    <property type="match status" value="3"/>
</dbReference>
<comment type="subcellular location">
    <subcellularLocation>
        <location evidence="1">Mitochondrion membrane</location>
        <topology evidence="1">Multi-pass membrane protein</topology>
    </subcellularLocation>
</comment>
<evidence type="ECO:0000256" key="8">
    <source>
        <dbReference type="ARBA" id="ARBA00023136"/>
    </source>
</evidence>
<dbReference type="AlphaFoldDB" id="A0AAD5TXT3"/>
<dbReference type="PANTHER" id="PTHR45624:SF10">
    <property type="entry name" value="SLC (SOLUTE CARRIER) HOMOLOG"/>
    <property type="match status" value="1"/>
</dbReference>
<protein>
    <submittedName>
        <fullName evidence="11">Uncharacterized protein</fullName>
    </submittedName>
</protein>
<keyword evidence="4 9" id="KW-0812">Transmembrane</keyword>
<dbReference type="Gene3D" id="1.50.40.10">
    <property type="entry name" value="Mitochondrial carrier domain"/>
    <property type="match status" value="2"/>
</dbReference>
<dbReference type="PRINTS" id="PR00926">
    <property type="entry name" value="MITOCARRIER"/>
</dbReference>
<keyword evidence="6" id="KW-1133">Transmembrane helix</keyword>
<evidence type="ECO:0000256" key="3">
    <source>
        <dbReference type="ARBA" id="ARBA00022448"/>
    </source>
</evidence>
<evidence type="ECO:0000256" key="6">
    <source>
        <dbReference type="ARBA" id="ARBA00022989"/>
    </source>
</evidence>
<dbReference type="EMBL" id="JADGJW010000854">
    <property type="protein sequence ID" value="KAJ3211122.1"/>
    <property type="molecule type" value="Genomic_DNA"/>
</dbReference>
<comment type="similarity">
    <text evidence="2 10">Belongs to the mitochondrial carrier (TC 2.A.29) family.</text>
</comment>
<dbReference type="PROSITE" id="PS50920">
    <property type="entry name" value="SOLCAR"/>
    <property type="match status" value="3"/>
</dbReference>
<evidence type="ECO:0000256" key="10">
    <source>
        <dbReference type="RuleBase" id="RU000488"/>
    </source>
</evidence>
<feature type="repeat" description="Solcar" evidence="9">
    <location>
        <begin position="107"/>
        <end position="193"/>
    </location>
</feature>
<keyword evidence="8 9" id="KW-0472">Membrane</keyword>
<evidence type="ECO:0000313" key="11">
    <source>
        <dbReference type="EMBL" id="KAJ3211122.1"/>
    </source>
</evidence>
<keyword evidence="3 10" id="KW-0813">Transport</keyword>
<dbReference type="InterPro" id="IPR018108">
    <property type="entry name" value="MCP_transmembrane"/>
</dbReference>
<dbReference type="Proteomes" id="UP001211065">
    <property type="component" value="Unassembled WGS sequence"/>
</dbReference>
<organism evidence="11 12">
    <name type="scientific">Clydaea vesicula</name>
    <dbReference type="NCBI Taxonomy" id="447962"/>
    <lineage>
        <taxon>Eukaryota</taxon>
        <taxon>Fungi</taxon>
        <taxon>Fungi incertae sedis</taxon>
        <taxon>Chytridiomycota</taxon>
        <taxon>Chytridiomycota incertae sedis</taxon>
        <taxon>Chytridiomycetes</taxon>
        <taxon>Lobulomycetales</taxon>
        <taxon>Lobulomycetaceae</taxon>
        <taxon>Clydaea</taxon>
    </lineage>
</organism>
<evidence type="ECO:0000256" key="9">
    <source>
        <dbReference type="PROSITE-ProRule" id="PRU00282"/>
    </source>
</evidence>
<name>A0AAD5TXT3_9FUNG</name>
<dbReference type="PANTHER" id="PTHR45624">
    <property type="entry name" value="MITOCHONDRIAL BASIC AMINO ACIDS TRANSPORTER-RELATED"/>
    <property type="match status" value="1"/>
</dbReference>
<keyword evidence="7" id="KW-0496">Mitochondrion</keyword>
<gene>
    <name evidence="11" type="ORF">HK099_008094</name>
</gene>
<evidence type="ECO:0000256" key="2">
    <source>
        <dbReference type="ARBA" id="ARBA00006375"/>
    </source>
</evidence>
<evidence type="ECO:0000256" key="4">
    <source>
        <dbReference type="ARBA" id="ARBA00022692"/>
    </source>
</evidence>
<keyword evidence="12" id="KW-1185">Reference proteome</keyword>
<sequence length="278" mass="30253">MVSEFITEDTENLRGIQHSPREILIDFASGIAGGSAGILAGHPLDTVKVRLQNSGEYRGVVHCLSRIVKEEGFTGLYKGMASPLIGVALINSLLFGVYGSAIRVFSKDETGNPSLTAIACAGMTSVKIRLQNQRDLTHIPKGYPVYNGPIDCIKKIYASQGIKGYFRGLNSTILRETPSYGAYFASYEFLCRQLIPDGNYDVPSFRLLLAGGFAGVCGWIVTYPFDVIKTRLQSVEQEIKPTYKGVFDCYKKLVAAEGSRVLWSGLGAACVRAFPTNA</sequence>
<evidence type="ECO:0000256" key="7">
    <source>
        <dbReference type="ARBA" id="ARBA00023128"/>
    </source>
</evidence>
<evidence type="ECO:0000313" key="12">
    <source>
        <dbReference type="Proteomes" id="UP001211065"/>
    </source>
</evidence>
<reference evidence="11" key="1">
    <citation type="submission" date="2020-05" db="EMBL/GenBank/DDBJ databases">
        <title>Phylogenomic resolution of chytrid fungi.</title>
        <authorList>
            <person name="Stajich J.E."/>
            <person name="Amses K."/>
            <person name="Simmons R."/>
            <person name="Seto K."/>
            <person name="Myers J."/>
            <person name="Bonds A."/>
            <person name="Quandt C.A."/>
            <person name="Barry K."/>
            <person name="Liu P."/>
            <person name="Grigoriev I."/>
            <person name="Longcore J.E."/>
            <person name="James T.Y."/>
        </authorList>
    </citation>
    <scope>NUCLEOTIDE SEQUENCE</scope>
    <source>
        <strain evidence="11">JEL0476</strain>
    </source>
</reference>
<dbReference type="InterPro" id="IPR050567">
    <property type="entry name" value="Mitochondrial_Carrier"/>
</dbReference>
<evidence type="ECO:0000256" key="1">
    <source>
        <dbReference type="ARBA" id="ARBA00004225"/>
    </source>
</evidence>
<feature type="repeat" description="Solcar" evidence="9">
    <location>
        <begin position="21"/>
        <end position="104"/>
    </location>
</feature>
<dbReference type="GO" id="GO:0031966">
    <property type="term" value="C:mitochondrial membrane"/>
    <property type="evidence" value="ECO:0007669"/>
    <property type="project" value="UniProtKB-SubCell"/>
</dbReference>
<dbReference type="InterPro" id="IPR002067">
    <property type="entry name" value="MCP"/>
</dbReference>
<feature type="repeat" description="Solcar" evidence="9">
    <location>
        <begin position="202"/>
        <end position="278"/>
    </location>
</feature>
<proteinExistence type="inferred from homology"/>
<dbReference type="GO" id="GO:0022857">
    <property type="term" value="F:transmembrane transporter activity"/>
    <property type="evidence" value="ECO:0007669"/>
    <property type="project" value="TreeGrafter"/>
</dbReference>
<keyword evidence="5" id="KW-0677">Repeat</keyword>
<dbReference type="SUPFAM" id="SSF103506">
    <property type="entry name" value="Mitochondrial carrier"/>
    <property type="match status" value="1"/>
</dbReference>
<comment type="caution">
    <text evidence="11">The sequence shown here is derived from an EMBL/GenBank/DDBJ whole genome shotgun (WGS) entry which is preliminary data.</text>
</comment>
<accession>A0AAD5TXT3</accession>
<evidence type="ECO:0000256" key="5">
    <source>
        <dbReference type="ARBA" id="ARBA00022737"/>
    </source>
</evidence>